<feature type="compositionally biased region" description="Polar residues" evidence="1">
    <location>
        <begin position="354"/>
        <end position="363"/>
    </location>
</feature>
<reference evidence="2 3" key="1">
    <citation type="submission" date="2018-06" db="EMBL/GenBank/DDBJ databases">
        <title>Comparative genomics reveals the genomic features of Rhizophagus irregularis, R. cerebriforme, R. diaphanum and Gigaspora rosea, and their symbiotic lifestyle signature.</title>
        <authorList>
            <person name="Morin E."/>
            <person name="San Clemente H."/>
            <person name="Chen E.C.H."/>
            <person name="De La Providencia I."/>
            <person name="Hainaut M."/>
            <person name="Kuo A."/>
            <person name="Kohler A."/>
            <person name="Murat C."/>
            <person name="Tang N."/>
            <person name="Roy S."/>
            <person name="Loubradou J."/>
            <person name="Henrissat B."/>
            <person name="Grigoriev I.V."/>
            <person name="Corradi N."/>
            <person name="Roux C."/>
            <person name="Martin F.M."/>
        </authorList>
    </citation>
    <scope>NUCLEOTIDE SEQUENCE [LARGE SCALE GENOMIC DNA]</scope>
    <source>
        <strain evidence="2 3">DAOM 227022</strain>
    </source>
</reference>
<feature type="compositionally biased region" description="Polar residues" evidence="1">
    <location>
        <begin position="170"/>
        <end position="179"/>
    </location>
</feature>
<gene>
    <name evidence="2" type="ORF">C1645_549079</name>
</gene>
<proteinExistence type="predicted"/>
<feature type="compositionally biased region" description="Basic and acidic residues" evidence="1">
    <location>
        <begin position="9"/>
        <end position="26"/>
    </location>
</feature>
<evidence type="ECO:0000313" key="2">
    <source>
        <dbReference type="EMBL" id="RIA94605.1"/>
    </source>
</evidence>
<dbReference type="OrthoDB" id="2375103at2759"/>
<organism evidence="2 3">
    <name type="scientific">Glomus cerebriforme</name>
    <dbReference type="NCBI Taxonomy" id="658196"/>
    <lineage>
        <taxon>Eukaryota</taxon>
        <taxon>Fungi</taxon>
        <taxon>Fungi incertae sedis</taxon>
        <taxon>Mucoromycota</taxon>
        <taxon>Glomeromycotina</taxon>
        <taxon>Glomeromycetes</taxon>
        <taxon>Glomerales</taxon>
        <taxon>Glomeraceae</taxon>
        <taxon>Glomus</taxon>
    </lineage>
</organism>
<dbReference type="AlphaFoldDB" id="A0A397TDR9"/>
<accession>A0A397TDR9</accession>
<sequence>MENTHRKKADLEIEKASREDIEHIEGSEDGQPTNKLGGFQQFVVNHREDLNKFEGSYENLHKQSANNNEENRHIDSREQQYNEETCDNSKALNKRTVNKMQFTNYNEDNQYCGYQEQQYENYEDKPRNNLQFVINRGQVGSSTFRGQNQYIDPREQQQRYNERWEDQRRNSCFSDTRNSSEQEDGGPFPHLFRKQRKIYDNKEEDSESDLRQFPTRIYSQYSNESRDNVYTHIKDRKQYVYDYTYDNFEESDHIEDRDYREELNSSNQSINSRQDYPIWKDIKVRKSYLRKRNYNVQEPVLPKPKPIRSGNIGREIPFILGTGTGKSHSVTVNLQKAFALLKNHNPNSCSVCNNHNTKNINASDKNKFKKPSSEKEESPDIALGRVIGIIVI</sequence>
<evidence type="ECO:0000313" key="3">
    <source>
        <dbReference type="Proteomes" id="UP000265703"/>
    </source>
</evidence>
<evidence type="ECO:0000256" key="1">
    <source>
        <dbReference type="SAM" id="MobiDB-lite"/>
    </source>
</evidence>
<feature type="region of interest" description="Disordered" evidence="1">
    <location>
        <begin position="354"/>
        <end position="376"/>
    </location>
</feature>
<keyword evidence="3" id="KW-1185">Reference proteome</keyword>
<feature type="region of interest" description="Disordered" evidence="1">
    <location>
        <begin position="143"/>
        <end position="192"/>
    </location>
</feature>
<dbReference type="STRING" id="658196.A0A397TDR9"/>
<feature type="compositionally biased region" description="Basic and acidic residues" evidence="1">
    <location>
        <begin position="152"/>
        <end position="169"/>
    </location>
</feature>
<protein>
    <submittedName>
        <fullName evidence="2">Uncharacterized protein</fullName>
    </submittedName>
</protein>
<comment type="caution">
    <text evidence="2">The sequence shown here is derived from an EMBL/GenBank/DDBJ whole genome shotgun (WGS) entry which is preliminary data.</text>
</comment>
<dbReference type="EMBL" id="QKYT01000077">
    <property type="protein sequence ID" value="RIA94605.1"/>
    <property type="molecule type" value="Genomic_DNA"/>
</dbReference>
<dbReference type="Proteomes" id="UP000265703">
    <property type="component" value="Unassembled WGS sequence"/>
</dbReference>
<feature type="region of interest" description="Disordered" evidence="1">
    <location>
        <begin position="1"/>
        <end position="37"/>
    </location>
</feature>
<name>A0A397TDR9_9GLOM</name>